<evidence type="ECO:0000256" key="2">
    <source>
        <dbReference type="ARBA" id="ARBA00022737"/>
    </source>
</evidence>
<dbReference type="GO" id="GO:0005634">
    <property type="term" value="C:nucleus"/>
    <property type="evidence" value="ECO:0007669"/>
    <property type="project" value="TreeGrafter"/>
</dbReference>
<dbReference type="Proteomes" id="UP001162131">
    <property type="component" value="Unassembled WGS sequence"/>
</dbReference>
<dbReference type="InterPro" id="IPR002110">
    <property type="entry name" value="Ankyrin_rpt"/>
</dbReference>
<dbReference type="SUPFAM" id="SSF52058">
    <property type="entry name" value="L domain-like"/>
    <property type="match status" value="1"/>
</dbReference>
<accession>A0AAU9K577</accession>
<dbReference type="SUPFAM" id="SSF48403">
    <property type="entry name" value="Ankyrin repeat"/>
    <property type="match status" value="1"/>
</dbReference>
<evidence type="ECO:0000313" key="7">
    <source>
        <dbReference type="Proteomes" id="UP001162131"/>
    </source>
</evidence>
<gene>
    <name evidence="6" type="ORF">BSTOLATCC_MIC57888</name>
</gene>
<dbReference type="PANTHER" id="PTHR24193:SF121">
    <property type="entry name" value="ADA2A-CONTAINING COMPLEX COMPONENT 3, ISOFORM D"/>
    <property type="match status" value="1"/>
</dbReference>
<dbReference type="PROSITE" id="PS50297">
    <property type="entry name" value="ANK_REP_REGION"/>
    <property type="match status" value="4"/>
</dbReference>
<evidence type="ECO:0000313" key="6">
    <source>
        <dbReference type="EMBL" id="CAG9333068.1"/>
    </source>
</evidence>
<comment type="caution">
    <text evidence="6">The sequence shown here is derived from an EMBL/GenBank/DDBJ whole genome shotgun (WGS) entry which is preliminary data.</text>
</comment>
<dbReference type="SMART" id="SM00369">
    <property type="entry name" value="LRR_TYP"/>
    <property type="match status" value="4"/>
</dbReference>
<feature type="repeat" description="ANK" evidence="4">
    <location>
        <begin position="429"/>
        <end position="461"/>
    </location>
</feature>
<evidence type="ECO:0000256" key="1">
    <source>
        <dbReference type="ARBA" id="ARBA00022614"/>
    </source>
</evidence>
<sequence>MSKPLSNVGTLLTPTGELILKESSLSTLNKELFEGSWDRILHLDLRGNEITNLHKSPIFHLTHLRSLDLRGNKLDILTEEISAFQYLKTLTLDSNHLSTLPIELFSLTSLTSLSFSNNSLFCLPKEIINLKKLESLVISDNQIKALPTEIGQLKHLQVLYLHGNDYSALPVSMARLEQLTELSLEWFRYTFPPLPRILKGHIGEAMIGSLRCLFQKLAKKKHQECDLAHFLKHFSQDEFDINRVDARNRSLLHIAASNGDCGVIQGLIDAGVEINTLDSEGFSPLVLALKSDKIGASKLLLESGISVNEGGGNIGSPMHLAVYKAEAWLVRALLKAGADVNSRDCDGNTPLHILMGVFGKHKRKCTLIADMLLESGIEVNAVNYENWTALHMAARRGHSSAIFWAINQNSKLRKENKEPFDINIVGGSQEWTPLHLASHSGHFKAVQALIEGGCEVYIKNKEGKTPKETSKGDLAVYKFIAQAEKEQLKKQVMANSKEEISAEVTENEEKGDYEIAADCTFPLWRRYECLYKLYQEGYSKELENLISELEDGILKVDAIHLYGQTKNRKSSKLFREIIKNKQNMELVRNEAGYEREEMRGIESKVSHVQSLIGPKLLKTNPLQMSLPVNLSILMEEETRKDSLLII</sequence>
<dbReference type="Gene3D" id="1.25.40.20">
    <property type="entry name" value="Ankyrin repeat-containing domain"/>
    <property type="match status" value="2"/>
</dbReference>
<dbReference type="GO" id="GO:0045944">
    <property type="term" value="P:positive regulation of transcription by RNA polymerase II"/>
    <property type="evidence" value="ECO:0007669"/>
    <property type="project" value="TreeGrafter"/>
</dbReference>
<dbReference type="AlphaFoldDB" id="A0AAU9K577"/>
<dbReference type="PANTHER" id="PTHR24193">
    <property type="entry name" value="ANKYRIN REPEAT PROTEIN"/>
    <property type="match status" value="1"/>
</dbReference>
<feature type="repeat" description="ANK" evidence="4">
    <location>
        <begin position="346"/>
        <end position="384"/>
    </location>
</feature>
<keyword evidence="1" id="KW-0433">Leucine-rich repeat</keyword>
<dbReference type="InterPro" id="IPR036770">
    <property type="entry name" value="Ankyrin_rpt-contain_sf"/>
</dbReference>
<proteinExistence type="predicted"/>
<feature type="repeat" description="ANK" evidence="4">
    <location>
        <begin position="247"/>
        <end position="279"/>
    </location>
</feature>
<keyword evidence="3 4" id="KW-0040">ANK repeat</keyword>
<feature type="repeat" description="ANK" evidence="4">
    <location>
        <begin position="313"/>
        <end position="345"/>
    </location>
</feature>
<keyword evidence="2" id="KW-0677">Repeat</keyword>
<organism evidence="6 7">
    <name type="scientific">Blepharisma stoltei</name>
    <dbReference type="NCBI Taxonomy" id="1481888"/>
    <lineage>
        <taxon>Eukaryota</taxon>
        <taxon>Sar</taxon>
        <taxon>Alveolata</taxon>
        <taxon>Ciliophora</taxon>
        <taxon>Postciliodesmatophora</taxon>
        <taxon>Heterotrichea</taxon>
        <taxon>Heterotrichida</taxon>
        <taxon>Blepharismidae</taxon>
        <taxon>Blepharisma</taxon>
    </lineage>
</organism>
<dbReference type="InterPro" id="IPR032675">
    <property type="entry name" value="LRR_dom_sf"/>
</dbReference>
<dbReference type="SMART" id="SM00248">
    <property type="entry name" value="ANK"/>
    <property type="match status" value="6"/>
</dbReference>
<dbReference type="PROSITE" id="PS50088">
    <property type="entry name" value="ANK_REPEAT"/>
    <property type="match status" value="5"/>
</dbReference>
<dbReference type="EMBL" id="CAJZBQ010000056">
    <property type="protein sequence ID" value="CAG9333068.1"/>
    <property type="molecule type" value="Genomic_DNA"/>
</dbReference>
<protein>
    <recommendedName>
        <fullName evidence="5">Disease resistance R13L4/SHOC-2-like LRR domain-containing protein</fullName>
    </recommendedName>
</protein>
<dbReference type="GO" id="GO:0000976">
    <property type="term" value="F:transcription cis-regulatory region binding"/>
    <property type="evidence" value="ECO:0007669"/>
    <property type="project" value="TreeGrafter"/>
</dbReference>
<dbReference type="Pfam" id="PF12796">
    <property type="entry name" value="Ank_2"/>
    <property type="match status" value="2"/>
</dbReference>
<dbReference type="Pfam" id="PF23598">
    <property type="entry name" value="LRR_14"/>
    <property type="match status" value="1"/>
</dbReference>
<evidence type="ECO:0000256" key="3">
    <source>
        <dbReference type="ARBA" id="ARBA00023043"/>
    </source>
</evidence>
<dbReference type="InterPro" id="IPR003591">
    <property type="entry name" value="Leu-rich_rpt_typical-subtyp"/>
</dbReference>
<dbReference type="InterPro" id="IPR055414">
    <property type="entry name" value="LRR_R13L4/SHOC2-like"/>
</dbReference>
<evidence type="ECO:0000256" key="4">
    <source>
        <dbReference type="PROSITE-ProRule" id="PRU00023"/>
    </source>
</evidence>
<dbReference type="InterPro" id="IPR050663">
    <property type="entry name" value="Ankyrin-SOCS_Box"/>
</dbReference>
<dbReference type="Gene3D" id="3.80.10.10">
    <property type="entry name" value="Ribonuclease Inhibitor"/>
    <property type="match status" value="1"/>
</dbReference>
<name>A0AAU9K577_9CILI</name>
<evidence type="ECO:0000259" key="5">
    <source>
        <dbReference type="Pfam" id="PF23598"/>
    </source>
</evidence>
<feature type="domain" description="Disease resistance R13L4/SHOC-2-like LRR" evidence="5">
    <location>
        <begin position="39"/>
        <end position="138"/>
    </location>
</feature>
<keyword evidence="7" id="KW-1185">Reference proteome</keyword>
<reference evidence="6" key="1">
    <citation type="submission" date="2021-09" db="EMBL/GenBank/DDBJ databases">
        <authorList>
            <consortium name="AG Swart"/>
            <person name="Singh M."/>
            <person name="Singh A."/>
            <person name="Seah K."/>
            <person name="Emmerich C."/>
        </authorList>
    </citation>
    <scope>NUCLEOTIDE SEQUENCE</scope>
    <source>
        <strain evidence="6">ATCC30299</strain>
    </source>
</reference>
<feature type="repeat" description="ANK" evidence="4">
    <location>
        <begin position="280"/>
        <end position="312"/>
    </location>
</feature>